<proteinExistence type="predicted"/>
<dbReference type="OrthoDB" id="415597at2759"/>
<dbReference type="Pfam" id="PF24507">
    <property type="entry name" value="Ig_CFAP65_4th"/>
    <property type="match status" value="1"/>
</dbReference>
<dbReference type="EMBL" id="CAJHUC010001865">
    <property type="protein sequence ID" value="CAD7702550.1"/>
    <property type="molecule type" value="Genomic_DNA"/>
</dbReference>
<dbReference type="PANTHER" id="PTHR46127:SF1">
    <property type="entry name" value="CILIA- AND FLAGELLA-ASSOCIATED PROTEIN 65"/>
    <property type="match status" value="1"/>
</dbReference>
<dbReference type="PANTHER" id="PTHR46127">
    <property type="entry name" value="CILIA- AND FLAGELLA-ASSOCIATED PROTEIN 65"/>
    <property type="match status" value="1"/>
</dbReference>
<dbReference type="Proteomes" id="UP000708148">
    <property type="component" value="Unassembled WGS sequence"/>
</dbReference>
<name>A0A8S1J8G4_9CHLO</name>
<dbReference type="Gene3D" id="2.60.40.10">
    <property type="entry name" value="Immunoglobulins"/>
    <property type="match status" value="2"/>
</dbReference>
<dbReference type="InterPro" id="IPR052614">
    <property type="entry name" value="CFAP65"/>
</dbReference>
<comment type="caution">
    <text evidence="2">The sequence shown here is derived from an EMBL/GenBank/DDBJ whole genome shotgun (WGS) entry which is preliminary data.</text>
</comment>
<reference evidence="2" key="1">
    <citation type="submission" date="2020-12" db="EMBL/GenBank/DDBJ databases">
        <authorList>
            <person name="Iha C."/>
        </authorList>
    </citation>
    <scope>NUCLEOTIDE SEQUENCE</scope>
</reference>
<protein>
    <recommendedName>
        <fullName evidence="1">CFAP65 fourth Ig-like domain-containing protein</fullName>
    </recommendedName>
</protein>
<dbReference type="InterPro" id="IPR013783">
    <property type="entry name" value="Ig-like_fold"/>
</dbReference>
<evidence type="ECO:0000259" key="1">
    <source>
        <dbReference type="Pfam" id="PF24507"/>
    </source>
</evidence>
<evidence type="ECO:0000313" key="2">
    <source>
        <dbReference type="EMBL" id="CAD7702550.1"/>
    </source>
</evidence>
<keyword evidence="3" id="KW-1185">Reference proteome</keyword>
<evidence type="ECO:0000313" key="3">
    <source>
        <dbReference type="Proteomes" id="UP000708148"/>
    </source>
</evidence>
<accession>A0A8S1J8G4</accession>
<gene>
    <name evidence="2" type="ORF">OSTQU699_LOCUS7907</name>
</gene>
<dbReference type="InterPro" id="IPR058536">
    <property type="entry name" value="Ig_CFAP65_4th"/>
</dbReference>
<organism evidence="2 3">
    <name type="scientific">Ostreobium quekettii</name>
    <dbReference type="NCBI Taxonomy" id="121088"/>
    <lineage>
        <taxon>Eukaryota</taxon>
        <taxon>Viridiplantae</taxon>
        <taxon>Chlorophyta</taxon>
        <taxon>core chlorophytes</taxon>
        <taxon>Ulvophyceae</taxon>
        <taxon>TCBD clade</taxon>
        <taxon>Bryopsidales</taxon>
        <taxon>Ostreobineae</taxon>
        <taxon>Ostreobiaceae</taxon>
        <taxon>Ostreobium</taxon>
    </lineage>
</organism>
<feature type="domain" description="CFAP65 fourth Ig-like" evidence="1">
    <location>
        <begin position="75"/>
        <end position="150"/>
    </location>
</feature>
<sequence length="155" mass="17124">MEHHGEDDGIFHVFSDRESLGPNGFAHVTVTFTPKSPGTFSLESYVFSTAGGNKVALSLQGKALGPTVRLSRQELDFGDVASGKMNSRILYIENESPQGVPFQIMSDPHGVFSFDRTRGVLPEHTVSHVTVTFRPVESSNYWKRVVCLFKVSCFV</sequence>
<dbReference type="AlphaFoldDB" id="A0A8S1J8G4"/>